<keyword evidence="2" id="KW-0413">Isomerase</keyword>
<dbReference type="GO" id="GO:0005737">
    <property type="term" value="C:cytoplasm"/>
    <property type="evidence" value="ECO:0007669"/>
    <property type="project" value="TreeGrafter"/>
</dbReference>
<evidence type="ECO:0000313" key="2">
    <source>
        <dbReference type="EMBL" id="EFK96820.1"/>
    </source>
</evidence>
<dbReference type="AlphaFoldDB" id="D9PI09"/>
<dbReference type="InterPro" id="IPR044524">
    <property type="entry name" value="Isoase_HisA-like"/>
</dbReference>
<name>D9PI09_9ZZZZ</name>
<dbReference type="GO" id="GO:0000162">
    <property type="term" value="P:L-tryptophan biosynthetic process"/>
    <property type="evidence" value="ECO:0007669"/>
    <property type="project" value="TreeGrafter"/>
</dbReference>
<dbReference type="Pfam" id="PF00977">
    <property type="entry name" value="His_biosynth"/>
    <property type="match status" value="1"/>
</dbReference>
<dbReference type="InterPro" id="IPR011060">
    <property type="entry name" value="RibuloseP-bd_barrel"/>
</dbReference>
<feature type="non-terminal residue" evidence="2">
    <location>
        <position position="108"/>
    </location>
</feature>
<sequence length="108" mass="11825">MIAIPAIDIKGGRCVRLRQGRMSEETVYSDAPEEMATLWFEKGAERLHVVDLDGAVERKPVNLKTVKKIVDAVPIPVQLGGGIRSIEVLEAYLEQGVHAVILGTVAYK</sequence>
<dbReference type="GO" id="GO:0000105">
    <property type="term" value="P:L-histidine biosynthetic process"/>
    <property type="evidence" value="ECO:0007669"/>
    <property type="project" value="InterPro"/>
</dbReference>
<protein>
    <submittedName>
        <fullName evidence="2">Phosphoribosylformimino-5-aminoimidazole carboxamide ribotide isomerase</fullName>
        <ecNumber evidence="2">5.3.1.16</ecNumber>
    </submittedName>
</protein>
<dbReference type="Gene3D" id="3.20.20.70">
    <property type="entry name" value="Aldolase class I"/>
    <property type="match status" value="1"/>
</dbReference>
<reference evidence="2" key="2">
    <citation type="journal article" date="2011" name="Microb. Ecol.">
        <title>Taxonomic and Functional Metagenomic Profiling of the Microbial Community in the Anoxic Sediment of a Sub-saline Shallow Lake (Laguna de Carrizo, Central Spain).</title>
        <authorList>
            <person name="Ferrer M."/>
            <person name="Guazzaroni M.E."/>
            <person name="Richter M."/>
            <person name="Garcia-Salamanca A."/>
            <person name="Yarza P."/>
            <person name="Suarez-Suarez A."/>
            <person name="Solano J."/>
            <person name="Alcaide M."/>
            <person name="van Dillewijn P."/>
            <person name="Molina-Henares M.A."/>
            <person name="Lopez-Cortes N."/>
            <person name="Al-Ramahi Y."/>
            <person name="Guerrero C."/>
            <person name="Acosta A."/>
            <person name="de Eugenio L.I."/>
            <person name="Martinez V."/>
            <person name="Marques S."/>
            <person name="Rojo F."/>
            <person name="Santero E."/>
            <person name="Genilloud O."/>
            <person name="Perez-Perez J."/>
            <person name="Rossello-Mora R."/>
            <person name="Ramos J.L."/>
        </authorList>
    </citation>
    <scope>NUCLEOTIDE SEQUENCE</scope>
</reference>
<dbReference type="GO" id="GO:0003949">
    <property type="term" value="F:1-(5-phosphoribosyl)-5-[(5-phosphoribosylamino)methylideneamino]imidazole-4-carboxamide isomerase activity"/>
    <property type="evidence" value="ECO:0007669"/>
    <property type="project" value="UniProtKB-EC"/>
</dbReference>
<accession>D9PI09</accession>
<comment type="caution">
    <text evidence="2">The sequence shown here is derived from an EMBL/GenBank/DDBJ whole genome shotgun (WGS) entry which is preliminary data.</text>
</comment>
<reference evidence="2" key="1">
    <citation type="submission" date="2010-07" db="EMBL/GenBank/DDBJ databases">
        <authorList>
            <consortium name="CONSOLIDER consortium CSD2007-00005"/>
            <person name="Guazzaroni M.-E."/>
            <person name="Richter M."/>
            <person name="Garcia-Salamanca A."/>
            <person name="Yarza P."/>
            <person name="Ferrer M."/>
        </authorList>
    </citation>
    <scope>NUCLEOTIDE SEQUENCE</scope>
</reference>
<gene>
    <name evidence="2" type="primary">hisA</name>
    <name evidence="2" type="ORF">LDC_1163</name>
</gene>
<dbReference type="SUPFAM" id="SSF51366">
    <property type="entry name" value="Ribulose-phoshate binding barrel"/>
    <property type="match status" value="1"/>
</dbReference>
<dbReference type="EMBL" id="ADZX01000398">
    <property type="protein sequence ID" value="EFK96820.1"/>
    <property type="molecule type" value="Genomic_DNA"/>
</dbReference>
<dbReference type="InterPro" id="IPR006062">
    <property type="entry name" value="His_biosynth"/>
</dbReference>
<comment type="similarity">
    <text evidence="1">Belongs to the HisA/HisF family.</text>
</comment>
<dbReference type="InterPro" id="IPR013785">
    <property type="entry name" value="Aldolase_TIM"/>
</dbReference>
<evidence type="ECO:0000256" key="1">
    <source>
        <dbReference type="ARBA" id="ARBA00009667"/>
    </source>
</evidence>
<organism evidence="2">
    <name type="scientific">sediment metagenome</name>
    <dbReference type="NCBI Taxonomy" id="749907"/>
    <lineage>
        <taxon>unclassified sequences</taxon>
        <taxon>metagenomes</taxon>
        <taxon>ecological metagenomes</taxon>
    </lineage>
</organism>
<dbReference type="PANTHER" id="PTHR43090">
    <property type="entry name" value="1-(5-PHOSPHORIBOSYL)-5-[(5-PHOSPHORIBOSYLAMINO)METHYLIDENEAMINO] IMIDAZOLE-4-CARBOXAMIDE ISOMERASE"/>
    <property type="match status" value="1"/>
</dbReference>
<proteinExistence type="inferred from homology"/>
<dbReference type="EC" id="5.3.1.16" evidence="2"/>
<dbReference type="PANTHER" id="PTHR43090:SF2">
    <property type="entry name" value="1-(5-PHOSPHORIBOSYL)-5-[(5-PHOSPHORIBOSYLAMINO)METHYLIDENEAMINO] IMIDAZOLE-4-CARBOXAMIDE ISOMERASE"/>
    <property type="match status" value="1"/>
</dbReference>